<evidence type="ECO:0008006" key="5">
    <source>
        <dbReference type="Google" id="ProtNLM"/>
    </source>
</evidence>
<dbReference type="InterPro" id="IPR048441">
    <property type="entry name" value="DUF1846_C"/>
</dbReference>
<dbReference type="RefSeq" id="XP_004255754.1">
    <property type="nucleotide sequence ID" value="XM_004255706.1"/>
</dbReference>
<dbReference type="AlphaFoldDB" id="A0A0A1U415"/>
<gene>
    <name evidence="3" type="ORF">EIN_492120</name>
</gene>
<dbReference type="KEGG" id="eiv:EIN_492120"/>
<dbReference type="Pfam" id="PF20921">
    <property type="entry name" value="DUF1846_C"/>
    <property type="match status" value="1"/>
</dbReference>
<dbReference type="Gene3D" id="1.20.1570.10">
    <property type="entry name" value="dip2346 domain like"/>
    <property type="match status" value="1"/>
</dbReference>
<evidence type="ECO:0000259" key="1">
    <source>
        <dbReference type="Pfam" id="PF08903"/>
    </source>
</evidence>
<sequence>METAQKRFMKPIGFDTEKYLHLQKETILERAKMFNNKLYIEFGGKLLNDSHAVRVLPGYQYNVKVEVLKQIKDNCEVIMCINASDIGSKRRHDVQLFYEEELFLEIDELQAQGLSVVGVVITQYIEAKSVLQFIRRCKNSNIKTYIHHIIEGYPTDFPRVVSEEGFGKNDFVITTKPVIVVTAPGPNSGKMATCLSQLYHELKKNNIQAGYAKFESFPVWNLPLKHPVNVAYEAATADLRDMNMIDHYYLETTGKVAVSYNRDMETYALLKVLLELIYHKTVYNSPTEMGVNRIGFAILNDDLVQQAAKNEIVRRYMLAVLDEKMGLSKKEEVLRLNSIMKDMNMNEESRIVVVEARKEAERIKRTVACVVLHDGSVIIGREGNLMTASSAVVMNALKYVAEIPENIKLLSPTVIDSILGLNTKFEKRTNTKIRMSIHETLIALGVGSASNPTAGVALDMTDYLDGCEFHVTHRLAVDETNTLVKMGLLVTSDY</sequence>
<dbReference type="InterPro" id="IPR048496">
    <property type="entry name" value="DUF1846_N"/>
</dbReference>
<feature type="domain" description="DUF1846" evidence="2">
    <location>
        <begin position="349"/>
        <end position="493"/>
    </location>
</feature>
<reference evidence="3 4" key="1">
    <citation type="submission" date="2012-10" db="EMBL/GenBank/DDBJ databases">
        <authorList>
            <person name="Zafar N."/>
            <person name="Inman J."/>
            <person name="Hall N."/>
            <person name="Lorenzi H."/>
            <person name="Caler E."/>
        </authorList>
    </citation>
    <scope>NUCLEOTIDE SEQUENCE [LARGE SCALE GENOMIC DNA]</scope>
    <source>
        <strain evidence="3 4">IP1</strain>
    </source>
</reference>
<name>A0A0A1U415_ENTIV</name>
<evidence type="ECO:0000313" key="4">
    <source>
        <dbReference type="Proteomes" id="UP000014680"/>
    </source>
</evidence>
<dbReference type="Proteomes" id="UP000014680">
    <property type="component" value="Unassembled WGS sequence"/>
</dbReference>
<dbReference type="Pfam" id="PF08903">
    <property type="entry name" value="DUF1846"/>
    <property type="match status" value="1"/>
</dbReference>
<dbReference type="VEuPathDB" id="AmoebaDB:EIN_492120"/>
<dbReference type="OMA" id="HPVNIAY"/>
<dbReference type="Gene3D" id="3.40.140.40">
    <property type="entry name" value="Domain of unknown function (DUF1846), C-terminal subdomain"/>
    <property type="match status" value="1"/>
</dbReference>
<dbReference type="Gene3D" id="3.10.630.10">
    <property type="entry name" value="dip2346 domain like"/>
    <property type="match status" value="1"/>
</dbReference>
<keyword evidence="4" id="KW-1185">Reference proteome</keyword>
<protein>
    <recommendedName>
        <fullName evidence="5">DUF1846 domain-containing protein</fullName>
    </recommendedName>
</protein>
<evidence type="ECO:0000259" key="2">
    <source>
        <dbReference type="Pfam" id="PF20921"/>
    </source>
</evidence>
<organism evidence="3 4">
    <name type="scientific">Entamoeba invadens IP1</name>
    <dbReference type="NCBI Taxonomy" id="370355"/>
    <lineage>
        <taxon>Eukaryota</taxon>
        <taxon>Amoebozoa</taxon>
        <taxon>Evosea</taxon>
        <taxon>Archamoebae</taxon>
        <taxon>Mastigamoebida</taxon>
        <taxon>Entamoebidae</taxon>
        <taxon>Entamoeba</taxon>
    </lineage>
</organism>
<feature type="domain" description="DUF1846" evidence="1">
    <location>
        <begin position="12"/>
        <end position="343"/>
    </location>
</feature>
<dbReference type="GeneID" id="14887934"/>
<dbReference type="EMBL" id="KB206684">
    <property type="protein sequence ID" value="ELP88983.1"/>
    <property type="molecule type" value="Genomic_DNA"/>
</dbReference>
<accession>A0A0A1U415</accession>
<evidence type="ECO:0000313" key="3">
    <source>
        <dbReference type="EMBL" id="ELP88983.1"/>
    </source>
</evidence>
<dbReference type="OrthoDB" id="10261092at2759"/>
<proteinExistence type="predicted"/>